<feature type="active site" description="Proton donor" evidence="7">
    <location>
        <position position="203"/>
    </location>
</feature>
<dbReference type="GO" id="GO:0016579">
    <property type="term" value="P:protein deubiquitination"/>
    <property type="evidence" value="ECO:0007669"/>
    <property type="project" value="TreeGrafter"/>
</dbReference>
<comment type="similarity">
    <text evidence="7">Belongs to the peptidase C12 family.</text>
</comment>
<feature type="active site" description="Nucleophile" evidence="7">
    <location>
        <position position="95"/>
    </location>
</feature>
<dbReference type="Gene3D" id="3.40.532.10">
    <property type="entry name" value="Peptidase C12, ubiquitin carboxyl-terminal hydrolase"/>
    <property type="match status" value="1"/>
</dbReference>
<evidence type="ECO:0000256" key="5">
    <source>
        <dbReference type="ARBA" id="ARBA00022801"/>
    </source>
</evidence>
<evidence type="ECO:0000256" key="6">
    <source>
        <dbReference type="ARBA" id="ARBA00022807"/>
    </source>
</evidence>
<evidence type="ECO:0000256" key="1">
    <source>
        <dbReference type="ARBA" id="ARBA00000707"/>
    </source>
</evidence>
<dbReference type="InterPro" id="IPR038765">
    <property type="entry name" value="Papain-like_cys_pep_sf"/>
</dbReference>
<dbReference type="STRING" id="1392247.A0A3N4KS11"/>
<dbReference type="Pfam" id="PF01088">
    <property type="entry name" value="Peptidase_C12"/>
    <property type="match status" value="1"/>
</dbReference>
<evidence type="ECO:0000256" key="3">
    <source>
        <dbReference type="ARBA" id="ARBA00022670"/>
    </source>
</evidence>
<dbReference type="SUPFAM" id="SSF54001">
    <property type="entry name" value="Cysteine proteinases"/>
    <property type="match status" value="1"/>
</dbReference>
<evidence type="ECO:0000256" key="8">
    <source>
        <dbReference type="SAM" id="MobiDB-lite"/>
    </source>
</evidence>
<feature type="non-terminal residue" evidence="10">
    <location>
        <position position="390"/>
    </location>
</feature>
<dbReference type="GO" id="GO:0005737">
    <property type="term" value="C:cytoplasm"/>
    <property type="evidence" value="ECO:0007669"/>
    <property type="project" value="TreeGrafter"/>
</dbReference>
<reference evidence="10 11" key="1">
    <citation type="journal article" date="2018" name="Nat. Ecol. Evol.">
        <title>Pezizomycetes genomes reveal the molecular basis of ectomycorrhizal truffle lifestyle.</title>
        <authorList>
            <person name="Murat C."/>
            <person name="Payen T."/>
            <person name="Noel B."/>
            <person name="Kuo A."/>
            <person name="Morin E."/>
            <person name="Chen J."/>
            <person name="Kohler A."/>
            <person name="Krizsan K."/>
            <person name="Balestrini R."/>
            <person name="Da Silva C."/>
            <person name="Montanini B."/>
            <person name="Hainaut M."/>
            <person name="Levati E."/>
            <person name="Barry K.W."/>
            <person name="Belfiori B."/>
            <person name="Cichocki N."/>
            <person name="Clum A."/>
            <person name="Dockter R.B."/>
            <person name="Fauchery L."/>
            <person name="Guy J."/>
            <person name="Iotti M."/>
            <person name="Le Tacon F."/>
            <person name="Lindquist E.A."/>
            <person name="Lipzen A."/>
            <person name="Malagnac F."/>
            <person name="Mello A."/>
            <person name="Molinier V."/>
            <person name="Miyauchi S."/>
            <person name="Poulain J."/>
            <person name="Riccioni C."/>
            <person name="Rubini A."/>
            <person name="Sitrit Y."/>
            <person name="Splivallo R."/>
            <person name="Traeger S."/>
            <person name="Wang M."/>
            <person name="Zifcakova L."/>
            <person name="Wipf D."/>
            <person name="Zambonelli A."/>
            <person name="Paolocci F."/>
            <person name="Nowrousian M."/>
            <person name="Ottonello S."/>
            <person name="Baldrian P."/>
            <person name="Spatafora J.W."/>
            <person name="Henrissat B."/>
            <person name="Nagy L.G."/>
            <person name="Aury J.M."/>
            <person name="Wincker P."/>
            <person name="Grigoriev I.V."/>
            <person name="Bonfante P."/>
            <person name="Martin F.M."/>
        </authorList>
    </citation>
    <scope>NUCLEOTIDE SEQUENCE [LARGE SCALE GENOMIC DNA]</scope>
    <source>
        <strain evidence="10 11">CCBAS932</strain>
    </source>
</reference>
<evidence type="ECO:0000259" key="9">
    <source>
        <dbReference type="PROSITE" id="PS52048"/>
    </source>
</evidence>
<evidence type="ECO:0000313" key="10">
    <source>
        <dbReference type="EMBL" id="RPB08555.1"/>
    </source>
</evidence>
<keyword evidence="3 7" id="KW-0645">Protease</keyword>
<accession>A0A3N4KS11</accession>
<dbReference type="PANTHER" id="PTHR10589:SF29">
    <property type="entry name" value="UBIQUITIN CARBOXYL-TERMINAL HYDROLASE"/>
    <property type="match status" value="1"/>
</dbReference>
<feature type="domain" description="UCH catalytic" evidence="9">
    <location>
        <begin position="16"/>
        <end position="264"/>
    </location>
</feature>
<dbReference type="PANTHER" id="PTHR10589">
    <property type="entry name" value="UBIQUITIN CARBOXYL-TERMINAL HYDROLASE"/>
    <property type="match status" value="1"/>
</dbReference>
<feature type="site" description="Important for enzyme activity" evidence="7">
    <location>
        <position position="218"/>
    </location>
</feature>
<evidence type="ECO:0000256" key="2">
    <source>
        <dbReference type="ARBA" id="ARBA00012759"/>
    </source>
</evidence>
<feature type="compositionally biased region" description="Basic residues" evidence="8">
    <location>
        <begin position="167"/>
        <end position="182"/>
    </location>
</feature>
<gene>
    <name evidence="10" type="ORF">P167DRAFT_470511</name>
</gene>
<evidence type="ECO:0000256" key="4">
    <source>
        <dbReference type="ARBA" id="ARBA00022786"/>
    </source>
</evidence>
<dbReference type="Proteomes" id="UP000277580">
    <property type="component" value="Unassembled WGS sequence"/>
</dbReference>
<organism evidence="10 11">
    <name type="scientific">Morchella conica CCBAS932</name>
    <dbReference type="NCBI Taxonomy" id="1392247"/>
    <lineage>
        <taxon>Eukaryota</taxon>
        <taxon>Fungi</taxon>
        <taxon>Dikarya</taxon>
        <taxon>Ascomycota</taxon>
        <taxon>Pezizomycotina</taxon>
        <taxon>Pezizomycetes</taxon>
        <taxon>Pezizales</taxon>
        <taxon>Morchellaceae</taxon>
        <taxon>Morchella</taxon>
    </lineage>
</organism>
<proteinExistence type="inferred from homology"/>
<dbReference type="EMBL" id="ML119161">
    <property type="protein sequence ID" value="RPB08555.1"/>
    <property type="molecule type" value="Genomic_DNA"/>
</dbReference>
<name>A0A3N4KS11_9PEZI</name>
<feature type="site" description="Transition state stabilizer" evidence="7">
    <location>
        <position position="89"/>
    </location>
</feature>
<sequence>APAVNELHNFKRTWPNWCTVESEPVIWTQLLRDVGARNTEVVEVYTIDEEGFAVVTPAHGIIFCMVFNTKYDPSEQEVVCPEGLWFANQVEDNACGTYAIMNIIMNSPDVELSTELTNFKEYSKALTPPHKGLAVASFEFLKSAHNSFGRRTEMDDLDLNQADAYKASRRGRSKSEKRKKGKKNADEDDDEDGEIDEDNMAYHYIAYVHVDGAIWELDGLKRQPVKFETCEHKDWLKAIGPRLHERIALYPKTLERFTCLALVPERLPIYRKELVFNAKILGAIEARLQEVNPEWHSFVTKDSHEGIYTEALTESVEESAEVLKIKSLTSSETLVEYYSRFCIEQRDIKHKISEAEKEAYENSVTTERTRHDYEPFIREMSRILARNKQA</sequence>
<keyword evidence="11" id="KW-1185">Reference proteome</keyword>
<feature type="region of interest" description="Disordered" evidence="8">
    <location>
        <begin position="165"/>
        <end position="194"/>
    </location>
</feature>
<dbReference type="AlphaFoldDB" id="A0A3N4KS11"/>
<keyword evidence="5 7" id="KW-0378">Hydrolase</keyword>
<dbReference type="EC" id="3.4.19.12" evidence="2 7"/>
<keyword evidence="4 7" id="KW-0833">Ubl conjugation pathway</keyword>
<keyword evidence="6 7" id="KW-0788">Thiol protease</keyword>
<dbReference type="InterPro" id="IPR001578">
    <property type="entry name" value="Peptidase_C12_UCH"/>
</dbReference>
<dbReference type="PROSITE" id="PS52048">
    <property type="entry name" value="UCH_DOMAIN"/>
    <property type="match status" value="1"/>
</dbReference>
<dbReference type="GO" id="GO:0006511">
    <property type="term" value="P:ubiquitin-dependent protein catabolic process"/>
    <property type="evidence" value="ECO:0007669"/>
    <property type="project" value="UniProtKB-UniRule"/>
</dbReference>
<dbReference type="InterPro" id="IPR036959">
    <property type="entry name" value="Peptidase_C12_UCH_sf"/>
</dbReference>
<evidence type="ECO:0000256" key="7">
    <source>
        <dbReference type="PROSITE-ProRule" id="PRU01393"/>
    </source>
</evidence>
<feature type="non-terminal residue" evidence="10">
    <location>
        <position position="1"/>
    </location>
</feature>
<protein>
    <recommendedName>
        <fullName evidence="2 7">ubiquitinyl hydrolase 1</fullName>
        <ecNumber evidence="2 7">3.4.19.12</ecNumber>
    </recommendedName>
</protein>
<comment type="catalytic activity">
    <reaction evidence="1 7">
        <text>Thiol-dependent hydrolysis of ester, thioester, amide, peptide and isopeptide bonds formed by the C-terminal Gly of ubiquitin (a 76-residue protein attached to proteins as an intracellular targeting signal).</text>
        <dbReference type="EC" id="3.4.19.12"/>
    </reaction>
</comment>
<dbReference type="OrthoDB" id="1924260at2759"/>
<dbReference type="InParanoid" id="A0A3N4KS11"/>
<evidence type="ECO:0000313" key="11">
    <source>
        <dbReference type="Proteomes" id="UP000277580"/>
    </source>
</evidence>
<dbReference type="GO" id="GO:0004843">
    <property type="term" value="F:cysteine-type deubiquitinase activity"/>
    <property type="evidence" value="ECO:0007669"/>
    <property type="project" value="UniProtKB-UniRule"/>
</dbReference>